<evidence type="ECO:0000256" key="5">
    <source>
        <dbReference type="ARBA" id="ARBA00022729"/>
    </source>
</evidence>
<evidence type="ECO:0000256" key="6">
    <source>
        <dbReference type="ARBA" id="ARBA00022824"/>
    </source>
</evidence>
<evidence type="ECO:0000256" key="11">
    <source>
        <dbReference type="ARBA" id="ARBA00048317"/>
    </source>
</evidence>
<keyword evidence="6" id="KW-0256">Endoplasmic reticulum</keyword>
<comment type="similarity">
    <text evidence="1">Belongs to the glycosyltransferase 61 family.</text>
</comment>
<dbReference type="PANTHER" id="PTHR20961:SF148">
    <property type="entry name" value="EGF DOMAIN-SPECIFIC O-LINKED N-ACETYLGLUCOSAMINE TRANSFERASE"/>
    <property type="match status" value="1"/>
</dbReference>
<dbReference type="Pfam" id="PF04577">
    <property type="entry name" value="Glyco_transf_61"/>
    <property type="match status" value="1"/>
</dbReference>
<evidence type="ECO:0000256" key="4">
    <source>
        <dbReference type="ARBA" id="ARBA00022679"/>
    </source>
</evidence>
<keyword evidence="4" id="KW-0808">Transferase</keyword>
<accession>A0A2K5DZQ6</accession>
<dbReference type="Proteomes" id="UP000233020">
    <property type="component" value="Unplaced"/>
</dbReference>
<comment type="catalytic activity">
    <reaction evidence="12">
        <text>L-threonyl-[protein] + UDP-N-acetyl-alpha-D-glucosamine = 3-O-(N-acetyl-beta-D-glucosaminyl)-L-threonyl-[protein] + UDP + H(+)</text>
        <dbReference type="Rhea" id="RHEA:48908"/>
        <dbReference type="Rhea" id="RHEA-COMP:11060"/>
        <dbReference type="Rhea" id="RHEA-COMP:12252"/>
        <dbReference type="ChEBI" id="CHEBI:15378"/>
        <dbReference type="ChEBI" id="CHEBI:30013"/>
        <dbReference type="ChEBI" id="CHEBI:57705"/>
        <dbReference type="ChEBI" id="CHEBI:58223"/>
        <dbReference type="ChEBI" id="CHEBI:90840"/>
        <dbReference type="EC" id="2.4.1.255"/>
    </reaction>
</comment>
<gene>
    <name evidence="15" type="primary">EOGT</name>
</gene>
<organism evidence="15 16">
    <name type="scientific">Aotus nancymaae</name>
    <name type="common">Ma's night monkey</name>
    <dbReference type="NCBI Taxonomy" id="37293"/>
    <lineage>
        <taxon>Eukaryota</taxon>
        <taxon>Metazoa</taxon>
        <taxon>Chordata</taxon>
        <taxon>Craniata</taxon>
        <taxon>Vertebrata</taxon>
        <taxon>Euteleostomi</taxon>
        <taxon>Mammalia</taxon>
        <taxon>Eutheria</taxon>
        <taxon>Euarchontoglires</taxon>
        <taxon>Primates</taxon>
        <taxon>Haplorrhini</taxon>
        <taxon>Platyrrhini</taxon>
        <taxon>Aotidae</taxon>
        <taxon>Aotus</taxon>
    </lineage>
</organism>
<dbReference type="Ensembl" id="ENSANAT00000044283.1">
    <property type="protein sequence ID" value="ENSANAP00000026358.1"/>
    <property type="gene ID" value="ENSANAG00000030876.1"/>
</dbReference>
<sequence>MLMLLVFGVLLHEVPLSGQNEAPPNTHSIPGEPLYNYASIRLPEEHIPFFLHNNRHIATVCKKDSLCPYKKHLENLKYCWGYEKSCKPEFRFGYPVCSYVDMGWTDTLESAEDIFWKQADFGYARERLEEMHVLCQPKETSDSSLVCSRYLQYCRATNLYLDLRNIKRNHDRFKEDFFQSGEIGGHCELDIRTLMSEGQRKSPLQSWFAELQSYTQLNFRPIQDAKCDIVIEKPTYFMKLDAGVNMYHHFCDFVNLYITQHVNNSFSTDVYIVMWDTDGKIRVTILARSTEYRKILNQNELVNALKTVSTFEVQIVDYKYKELGFLDQLRITHNTDIFIGMHGAGLTHLLFLPDWAAVFELYNCEDERCYLDLARLRGVHYITWQRQNKVFPQDKGHHPTLGEHPKFTNYSFDVEEFMYLVLQAADHVLQHPKWPFKKKRDEL</sequence>
<evidence type="ECO:0000256" key="7">
    <source>
        <dbReference type="ARBA" id="ARBA00023180"/>
    </source>
</evidence>
<feature type="signal peptide" evidence="13">
    <location>
        <begin position="1"/>
        <end position="18"/>
    </location>
</feature>
<dbReference type="GeneTree" id="ENSGT00940000156493"/>
<dbReference type="GO" id="GO:0097363">
    <property type="term" value="F:protein O-acetylglucosaminyltransferase activity"/>
    <property type="evidence" value="ECO:0007669"/>
    <property type="project" value="UniProtKB-EC"/>
</dbReference>
<dbReference type="GO" id="GO:0005788">
    <property type="term" value="C:endoplasmic reticulum lumen"/>
    <property type="evidence" value="ECO:0007669"/>
    <property type="project" value="TreeGrafter"/>
</dbReference>
<evidence type="ECO:0000313" key="16">
    <source>
        <dbReference type="Proteomes" id="UP000233020"/>
    </source>
</evidence>
<comment type="function">
    <text evidence="8">Catalyzes the transfer of a single N-acetylglucosamine from UDP-GlcNAc to a serine or threonine residue in extracellular proteins resulting in their modification with a beta-linked N-acetylglucosamine (O-GlcNAc). Specifically glycosylates the Thr residue located between the fifth and sixth conserved cysteines of folded EGF-like domains.</text>
</comment>
<comment type="catalytic activity">
    <reaction evidence="11">
        <text>L-seryl-[protein] + UDP-N-acetyl-alpha-D-glucosamine = 3-O-(N-acetyl-beta-D-glucosaminyl)-L-seryl-[protein] + UDP + H(+)</text>
        <dbReference type="Rhea" id="RHEA:48904"/>
        <dbReference type="Rhea" id="RHEA-COMP:9863"/>
        <dbReference type="Rhea" id="RHEA-COMP:12251"/>
        <dbReference type="ChEBI" id="CHEBI:15378"/>
        <dbReference type="ChEBI" id="CHEBI:29999"/>
        <dbReference type="ChEBI" id="CHEBI:57705"/>
        <dbReference type="ChEBI" id="CHEBI:58223"/>
        <dbReference type="ChEBI" id="CHEBI:90838"/>
        <dbReference type="EC" id="2.4.1.255"/>
    </reaction>
</comment>
<dbReference type="InterPro" id="IPR049625">
    <property type="entry name" value="Glyco_transf_61_cat"/>
</dbReference>
<dbReference type="EC" id="2.4.1.255" evidence="2"/>
<name>A0A2K5DZQ6_AOTNA</name>
<proteinExistence type="inferred from homology"/>
<dbReference type="AlphaFoldDB" id="A0A2K5DZQ6"/>
<evidence type="ECO:0000256" key="12">
    <source>
        <dbReference type="ARBA" id="ARBA00049432"/>
    </source>
</evidence>
<protein>
    <recommendedName>
        <fullName evidence="9">EGF domain-specific O-linked N-acetylglucosamine transferase</fullName>
        <ecNumber evidence="2">2.4.1.255</ecNumber>
    </recommendedName>
    <alternativeName>
        <fullName evidence="10">Extracellular O-linked N-acetylglucosamine transferase</fullName>
    </alternativeName>
</protein>
<keyword evidence="5 13" id="KW-0732">Signal</keyword>
<feature type="chain" id="PRO_5014474909" description="EGF domain-specific O-linked N-acetylglucosamine transferase" evidence="13">
    <location>
        <begin position="19"/>
        <end position="443"/>
    </location>
</feature>
<evidence type="ECO:0000256" key="8">
    <source>
        <dbReference type="ARBA" id="ARBA00037761"/>
    </source>
</evidence>
<feature type="domain" description="Glycosyltransferase 61 catalytic" evidence="14">
    <location>
        <begin position="229"/>
        <end position="358"/>
    </location>
</feature>
<evidence type="ECO:0000256" key="9">
    <source>
        <dbReference type="ARBA" id="ARBA00040944"/>
    </source>
</evidence>
<dbReference type="InterPro" id="IPR007657">
    <property type="entry name" value="Glycosyltransferase_61"/>
</dbReference>
<evidence type="ECO:0000259" key="14">
    <source>
        <dbReference type="Pfam" id="PF04577"/>
    </source>
</evidence>
<keyword evidence="7" id="KW-0325">Glycoprotein</keyword>
<evidence type="ECO:0000256" key="2">
    <source>
        <dbReference type="ARBA" id="ARBA00011970"/>
    </source>
</evidence>
<evidence type="ECO:0000256" key="3">
    <source>
        <dbReference type="ARBA" id="ARBA00022676"/>
    </source>
</evidence>
<evidence type="ECO:0000256" key="13">
    <source>
        <dbReference type="SAM" id="SignalP"/>
    </source>
</evidence>
<evidence type="ECO:0000256" key="1">
    <source>
        <dbReference type="ARBA" id="ARBA00005449"/>
    </source>
</evidence>
<reference evidence="15" key="1">
    <citation type="submission" date="2025-08" db="UniProtKB">
        <authorList>
            <consortium name="Ensembl"/>
        </authorList>
    </citation>
    <scope>IDENTIFICATION</scope>
</reference>
<keyword evidence="3" id="KW-0328">Glycosyltransferase</keyword>
<evidence type="ECO:0000256" key="10">
    <source>
        <dbReference type="ARBA" id="ARBA00042574"/>
    </source>
</evidence>
<reference evidence="15" key="2">
    <citation type="submission" date="2025-09" db="UniProtKB">
        <authorList>
            <consortium name="Ensembl"/>
        </authorList>
    </citation>
    <scope>IDENTIFICATION</scope>
</reference>
<keyword evidence="16" id="KW-1185">Reference proteome</keyword>
<evidence type="ECO:0000313" key="15">
    <source>
        <dbReference type="Ensembl" id="ENSANAP00000026358.1"/>
    </source>
</evidence>
<dbReference type="PANTHER" id="PTHR20961">
    <property type="entry name" value="GLYCOSYLTRANSFERASE"/>
    <property type="match status" value="1"/>
</dbReference>